<dbReference type="AlphaFoldDB" id="A0A382UIP0"/>
<feature type="compositionally biased region" description="Acidic residues" evidence="1">
    <location>
        <begin position="16"/>
        <end position="25"/>
    </location>
</feature>
<organism evidence="2">
    <name type="scientific">marine metagenome</name>
    <dbReference type="NCBI Taxonomy" id="408172"/>
    <lineage>
        <taxon>unclassified sequences</taxon>
        <taxon>metagenomes</taxon>
        <taxon>ecological metagenomes</taxon>
    </lineage>
</organism>
<evidence type="ECO:0000313" key="2">
    <source>
        <dbReference type="EMBL" id="SVD33561.1"/>
    </source>
</evidence>
<reference evidence="2" key="1">
    <citation type="submission" date="2018-05" db="EMBL/GenBank/DDBJ databases">
        <authorList>
            <person name="Lanie J.A."/>
            <person name="Ng W.-L."/>
            <person name="Kazmierczak K.M."/>
            <person name="Andrzejewski T.M."/>
            <person name="Davidsen T.M."/>
            <person name="Wayne K.J."/>
            <person name="Tettelin H."/>
            <person name="Glass J.I."/>
            <person name="Rusch D."/>
            <person name="Podicherti R."/>
            <person name="Tsui H.-C.T."/>
            <person name="Winkler M.E."/>
        </authorList>
    </citation>
    <scope>NUCLEOTIDE SEQUENCE</scope>
</reference>
<dbReference type="EMBL" id="UINC01144199">
    <property type="protein sequence ID" value="SVD33561.1"/>
    <property type="molecule type" value="Genomic_DNA"/>
</dbReference>
<gene>
    <name evidence="2" type="ORF">METZ01_LOCUS386415</name>
</gene>
<sequence>MDLFVKLDAAQAQEERFDDPDEEDGENTHIRTVCENDAEPYRVEWPPGEAVVSEDE</sequence>
<evidence type="ECO:0000256" key="1">
    <source>
        <dbReference type="SAM" id="MobiDB-lite"/>
    </source>
</evidence>
<accession>A0A382UIP0</accession>
<name>A0A382UIP0_9ZZZZ</name>
<feature type="region of interest" description="Disordered" evidence="1">
    <location>
        <begin position="1"/>
        <end position="29"/>
    </location>
</feature>
<proteinExistence type="predicted"/>
<protein>
    <submittedName>
        <fullName evidence="2">Uncharacterized protein</fullName>
    </submittedName>
</protein>